<feature type="coiled-coil region" evidence="1">
    <location>
        <begin position="90"/>
        <end position="117"/>
    </location>
</feature>
<proteinExistence type="predicted"/>
<dbReference type="EMBL" id="JTDV01000002">
    <property type="protein sequence ID" value="KJD33838.1"/>
    <property type="molecule type" value="Genomic_DNA"/>
</dbReference>
<gene>
    <name evidence="3" type="ORF">PK35_03560</name>
</gene>
<feature type="domain" description="DUF4296" evidence="2">
    <location>
        <begin position="27"/>
        <end position="108"/>
    </location>
</feature>
<reference evidence="3 4" key="1">
    <citation type="journal article" date="2015" name="Antonie Van Leeuwenhoek">
        <title>Tamlana nanhaiensis sp. nov., isolated from surface seawater collected from the South China Sea.</title>
        <authorList>
            <person name="Liu X."/>
            <person name="Lai Q."/>
            <person name="Du Y."/>
            <person name="Li G."/>
            <person name="Sun F."/>
            <person name="Shao Z."/>
        </authorList>
    </citation>
    <scope>NUCLEOTIDE SEQUENCE [LARGE SCALE GENOMIC DNA]</scope>
    <source>
        <strain evidence="3 4">FHC16</strain>
    </source>
</reference>
<dbReference type="Proteomes" id="UP000032361">
    <property type="component" value="Unassembled WGS sequence"/>
</dbReference>
<dbReference type="STRING" id="1382798.PK35_03560"/>
<protein>
    <recommendedName>
        <fullName evidence="2">DUF4296 domain-containing protein</fullName>
    </recommendedName>
</protein>
<sequence>MKLKTVIALFSVLVFLGCNKIKAPEKPDNLISKEKMVAILIDSKIIGAASSVDKRIMKENGVDVNTYIYEKHNIDSLQFALSNNYYAFHVKDYKNIYEQVNDSLEALKAAFKVQEAEEWKNTTKKEEDSIKAIQATKDSIDFAAKTGKSKIEINKDSIFKTRQNKLDSIKPLLKKGLRAHPKNPKLINPVSSK</sequence>
<keyword evidence="1" id="KW-0175">Coiled coil</keyword>
<comment type="caution">
    <text evidence="3">The sequence shown here is derived from an EMBL/GenBank/DDBJ whole genome shotgun (WGS) entry which is preliminary data.</text>
</comment>
<dbReference type="OrthoDB" id="1525222at2"/>
<dbReference type="AlphaFoldDB" id="A0A0D7W562"/>
<organism evidence="3 4">
    <name type="scientific">Neotamlana nanhaiensis</name>
    <dbReference type="NCBI Taxonomy" id="1382798"/>
    <lineage>
        <taxon>Bacteria</taxon>
        <taxon>Pseudomonadati</taxon>
        <taxon>Bacteroidota</taxon>
        <taxon>Flavobacteriia</taxon>
        <taxon>Flavobacteriales</taxon>
        <taxon>Flavobacteriaceae</taxon>
        <taxon>Neotamlana</taxon>
    </lineage>
</organism>
<dbReference type="PROSITE" id="PS51257">
    <property type="entry name" value="PROKAR_LIPOPROTEIN"/>
    <property type="match status" value="1"/>
</dbReference>
<dbReference type="InterPro" id="IPR025381">
    <property type="entry name" value="DUF4296"/>
</dbReference>
<dbReference type="Pfam" id="PF14129">
    <property type="entry name" value="DUF4296"/>
    <property type="match status" value="1"/>
</dbReference>
<dbReference type="RefSeq" id="WP_044625327.1">
    <property type="nucleotide sequence ID" value="NZ_JTDV01000002.1"/>
</dbReference>
<evidence type="ECO:0000313" key="3">
    <source>
        <dbReference type="EMBL" id="KJD33838.1"/>
    </source>
</evidence>
<evidence type="ECO:0000259" key="2">
    <source>
        <dbReference type="Pfam" id="PF14129"/>
    </source>
</evidence>
<accession>A0A0D7W562</accession>
<evidence type="ECO:0000313" key="4">
    <source>
        <dbReference type="Proteomes" id="UP000032361"/>
    </source>
</evidence>
<dbReference type="PATRIC" id="fig|1382798.3.peg.1879"/>
<name>A0A0D7W562_9FLAO</name>
<keyword evidence="4" id="KW-1185">Reference proteome</keyword>
<evidence type="ECO:0000256" key="1">
    <source>
        <dbReference type="SAM" id="Coils"/>
    </source>
</evidence>